<dbReference type="SUPFAM" id="SSF52266">
    <property type="entry name" value="SGNH hydrolase"/>
    <property type="match status" value="1"/>
</dbReference>
<organism evidence="2">
    <name type="scientific">freshwater metagenome</name>
    <dbReference type="NCBI Taxonomy" id="449393"/>
    <lineage>
        <taxon>unclassified sequences</taxon>
        <taxon>metagenomes</taxon>
        <taxon>ecological metagenomes</taxon>
    </lineage>
</organism>
<feature type="transmembrane region" description="Helical" evidence="1">
    <location>
        <begin position="61"/>
        <end position="80"/>
    </location>
</feature>
<protein>
    <submittedName>
        <fullName evidence="2">Unannotated protein</fullName>
    </submittedName>
</protein>
<name>A0A6J6U9D7_9ZZZZ</name>
<keyword evidence="1" id="KW-0812">Transmembrane</keyword>
<proteinExistence type="predicted"/>
<sequence>MVDQTLSERSIQLRNISITIFFAAIAMAPIWASGLSSRHSLFYSALFVVLSSLVTSSKYRISTPFAGLLAFIFGCGLLAIENASFVNLPIRIIIVAWLVLVMLFTKIQKLRKIVSVNLIVFAVLFLFLEIPFRFLTSAQSSSQFQYIELFRSSRSDGPGDMSQYELNTDENGLRVTTDQPSAPSGRIMIFGGSTTFCGEVPDRFTYPSTLQRMLNDRNSGLLVENFGKSAATATDRVEVLKSIDDLNENDVVIFYVGVNESGVGFIQRDLPVGLIAKIPELGNGLQKVSKYSRIADLLFRKFVFGGIEISDSSKLKAETDFRKAMQEADSFTSKAGAKFVPVLQANLFTRKPSTDYDQTLAKMYGSELGVVMPEMYDRLLPVISSYENFGDARAVMDNLEPSPYFDWMHVNAEGDQRIATFMRDLLLEKKLID</sequence>
<dbReference type="AlphaFoldDB" id="A0A6J6U9D7"/>
<feature type="transmembrane region" description="Helical" evidence="1">
    <location>
        <begin position="12"/>
        <end position="32"/>
    </location>
</feature>
<gene>
    <name evidence="2" type="ORF">UFOPK2855_00419</name>
</gene>
<reference evidence="2" key="1">
    <citation type="submission" date="2020-05" db="EMBL/GenBank/DDBJ databases">
        <authorList>
            <person name="Chiriac C."/>
            <person name="Salcher M."/>
            <person name="Ghai R."/>
            <person name="Kavagutti S V."/>
        </authorList>
    </citation>
    <scope>NUCLEOTIDE SEQUENCE</scope>
</reference>
<evidence type="ECO:0000256" key="1">
    <source>
        <dbReference type="SAM" id="Phobius"/>
    </source>
</evidence>
<keyword evidence="1" id="KW-0472">Membrane</keyword>
<dbReference type="Gene3D" id="3.40.50.1110">
    <property type="entry name" value="SGNH hydrolase"/>
    <property type="match status" value="1"/>
</dbReference>
<keyword evidence="1" id="KW-1133">Transmembrane helix</keyword>
<evidence type="ECO:0000313" key="2">
    <source>
        <dbReference type="EMBL" id="CAB4756440.1"/>
    </source>
</evidence>
<accession>A0A6J6U9D7</accession>
<feature type="transmembrane region" description="Helical" evidence="1">
    <location>
        <begin position="116"/>
        <end position="135"/>
    </location>
</feature>
<dbReference type="EMBL" id="CAEZZK010000060">
    <property type="protein sequence ID" value="CAB4756440.1"/>
    <property type="molecule type" value="Genomic_DNA"/>
</dbReference>
<dbReference type="InterPro" id="IPR036514">
    <property type="entry name" value="SGNH_hydro_sf"/>
</dbReference>
<feature type="transmembrane region" description="Helical" evidence="1">
    <location>
        <begin position="86"/>
        <end position="104"/>
    </location>
</feature>
<feature type="transmembrane region" description="Helical" evidence="1">
    <location>
        <begin position="38"/>
        <end position="54"/>
    </location>
</feature>